<name>E3MFJ0_CAERE</name>
<evidence type="ECO:0000313" key="3">
    <source>
        <dbReference type="EMBL" id="KAF1769581.1"/>
    </source>
</evidence>
<organism evidence="4">
    <name type="scientific">Caenorhabditis remanei</name>
    <name type="common">Caenorhabditis vulgaris</name>
    <dbReference type="NCBI Taxonomy" id="31234"/>
    <lineage>
        <taxon>Eukaryota</taxon>
        <taxon>Metazoa</taxon>
        <taxon>Ecdysozoa</taxon>
        <taxon>Nematoda</taxon>
        <taxon>Chromadorea</taxon>
        <taxon>Rhabditida</taxon>
        <taxon>Rhabditina</taxon>
        <taxon>Rhabditomorpha</taxon>
        <taxon>Rhabditoidea</taxon>
        <taxon>Rhabditidae</taxon>
        <taxon>Peloderinae</taxon>
        <taxon>Caenorhabditis</taxon>
    </lineage>
</organism>
<evidence type="ECO:0000313" key="2">
    <source>
        <dbReference type="EMBL" id="EFP01065.1"/>
    </source>
</evidence>
<dbReference type="RefSeq" id="XP_003105167.1">
    <property type="nucleotide sequence ID" value="XM_003105119.1"/>
</dbReference>
<evidence type="ECO:0000313" key="5">
    <source>
        <dbReference type="Proteomes" id="UP000483820"/>
    </source>
</evidence>
<dbReference type="HOGENOM" id="CLU_2760250_0_0_1"/>
<accession>E3MFJ0</accession>
<dbReference type="InParanoid" id="E3MFJ0"/>
<feature type="compositionally biased region" description="Low complexity" evidence="1">
    <location>
        <begin position="44"/>
        <end position="54"/>
    </location>
</feature>
<proteinExistence type="predicted"/>
<protein>
    <submittedName>
        <fullName evidence="2">Uncharacterized protein</fullName>
    </submittedName>
</protein>
<keyword evidence="4" id="KW-1185">Reference proteome</keyword>
<dbReference type="AlphaFoldDB" id="E3MFJ0"/>
<reference evidence="2" key="1">
    <citation type="submission" date="2007-07" db="EMBL/GenBank/DDBJ databases">
        <title>PCAP assembly of the Caenorhabditis remanei genome.</title>
        <authorList>
            <consortium name="The Caenorhabditis remanei Sequencing Consortium"/>
            <person name="Wilson R.K."/>
        </authorList>
    </citation>
    <scope>NUCLEOTIDE SEQUENCE [LARGE SCALE GENOMIC DNA]</scope>
    <source>
        <strain evidence="2">PB4641</strain>
    </source>
</reference>
<dbReference type="Proteomes" id="UP000008281">
    <property type="component" value="Unassembled WGS sequence"/>
</dbReference>
<feature type="compositionally biased region" description="Low complexity" evidence="1">
    <location>
        <begin position="20"/>
        <end position="36"/>
    </location>
</feature>
<feature type="region of interest" description="Disordered" evidence="1">
    <location>
        <begin position="1"/>
        <end position="70"/>
    </location>
</feature>
<evidence type="ECO:0000313" key="4">
    <source>
        <dbReference type="Proteomes" id="UP000008281"/>
    </source>
</evidence>
<dbReference type="EMBL" id="WUAV01000001">
    <property type="protein sequence ID" value="KAF1769581.1"/>
    <property type="molecule type" value="Genomic_DNA"/>
</dbReference>
<reference evidence="3 5" key="2">
    <citation type="submission" date="2019-12" db="EMBL/GenBank/DDBJ databases">
        <title>Chromosome-level assembly of the Caenorhabditis remanei genome.</title>
        <authorList>
            <person name="Teterina A.A."/>
            <person name="Willis J.H."/>
            <person name="Phillips P.C."/>
        </authorList>
    </citation>
    <scope>NUCLEOTIDE SEQUENCE [LARGE SCALE GENOMIC DNA]</scope>
    <source>
        <strain evidence="3 5">PX506</strain>
        <tissue evidence="3">Whole organism</tissue>
    </source>
</reference>
<dbReference type="Proteomes" id="UP000483820">
    <property type="component" value="Chromosome I"/>
</dbReference>
<dbReference type="KEGG" id="crq:GCK72_001398"/>
<sequence length="70" mass="7515">MGCCWPKITVTPPAPEDVDSSVQNSVPPQSPGRLQLPPSPPPQSSGSTTNTSPQRPQFRVQIPGCHWSTH</sequence>
<dbReference type="EMBL" id="DS268441">
    <property type="protein sequence ID" value="EFP01065.1"/>
    <property type="molecule type" value="Genomic_DNA"/>
</dbReference>
<dbReference type="CTD" id="9802968"/>
<gene>
    <name evidence="2" type="ORF">CRE_20714</name>
    <name evidence="3" type="ORF">GCK72_001398</name>
</gene>
<evidence type="ECO:0000256" key="1">
    <source>
        <dbReference type="SAM" id="MobiDB-lite"/>
    </source>
</evidence>
<dbReference type="GeneID" id="9802968"/>